<dbReference type="AlphaFoldDB" id="A0A098R1C6"/>
<keyword evidence="3" id="KW-0975">Bacterial flagellum</keyword>
<comment type="caution">
    <text evidence="4">The sequence shown here is derived from an EMBL/GenBank/DDBJ whole genome shotgun (WGS) entry which is preliminary data.</text>
</comment>
<keyword evidence="5" id="KW-1185">Reference proteome</keyword>
<sequence length="260" mass="30260">MKRGLLLTFFLVTSVLLIVPAGFSDRQTENLQSRIIERFDNPDGTDLYDYRQNHRWIVRGSKFVTEGFPKFAWVQAWPEALYREIPEGRDVRSLGVQASFDRLGYNYLEFLPVEDEADQDGNPIPKGIPIPGRVKNLDLWAWGSNYNYYLDVHLRDYRGIIHVLRLGHINYKGWQNLRVNIPSFIPQDVVYVPQRKGLELVKIVLWTEPEEKVDGFYFYLDEIKVFTDLFESPFDGEGLANPRRVEELWGSAESNQGGQQ</sequence>
<name>A0A098R1C6_9SPIO</name>
<dbReference type="GO" id="GO:0030288">
    <property type="term" value="C:outer membrane-bounded periplasmic space"/>
    <property type="evidence" value="ECO:0007669"/>
    <property type="project" value="InterPro"/>
</dbReference>
<dbReference type="OrthoDB" id="341721at2"/>
<dbReference type="STRING" id="1480694.DC28_02695"/>
<organism evidence="4 5">
    <name type="scientific">Spirochaeta lutea</name>
    <dbReference type="NCBI Taxonomy" id="1480694"/>
    <lineage>
        <taxon>Bacteria</taxon>
        <taxon>Pseudomonadati</taxon>
        <taxon>Spirochaetota</taxon>
        <taxon>Spirochaetia</taxon>
        <taxon>Spirochaetales</taxon>
        <taxon>Spirochaetaceae</taxon>
        <taxon>Spirochaeta</taxon>
    </lineage>
</organism>
<evidence type="ECO:0008006" key="6">
    <source>
        <dbReference type="Google" id="ProtNLM"/>
    </source>
</evidence>
<gene>
    <name evidence="4" type="ORF">DC28_02695</name>
</gene>
<keyword evidence="2" id="KW-0574">Periplasm</keyword>
<evidence type="ECO:0000313" key="4">
    <source>
        <dbReference type="EMBL" id="KGE73581.1"/>
    </source>
</evidence>
<dbReference type="eggNOG" id="ENOG5033UVP">
    <property type="taxonomic scope" value="Bacteria"/>
</dbReference>
<dbReference type="GO" id="GO:0071973">
    <property type="term" value="P:bacterial-type flagellum-dependent cell motility"/>
    <property type="evidence" value="ECO:0007669"/>
    <property type="project" value="InterPro"/>
</dbReference>
<comment type="subcellular location">
    <subcellularLocation>
        <location evidence="1">Periplasmic flagellum</location>
    </subcellularLocation>
</comment>
<dbReference type="Pfam" id="PF04620">
    <property type="entry name" value="FlaA"/>
    <property type="match status" value="1"/>
</dbReference>
<evidence type="ECO:0000256" key="1">
    <source>
        <dbReference type="ARBA" id="ARBA00004631"/>
    </source>
</evidence>
<dbReference type="InterPro" id="IPR006714">
    <property type="entry name" value="FlaA"/>
</dbReference>
<evidence type="ECO:0000313" key="5">
    <source>
        <dbReference type="Proteomes" id="UP000029692"/>
    </source>
</evidence>
<accession>A0A098R1C6</accession>
<evidence type="ECO:0000256" key="2">
    <source>
        <dbReference type="ARBA" id="ARBA00022764"/>
    </source>
</evidence>
<dbReference type="Proteomes" id="UP000029692">
    <property type="component" value="Unassembled WGS sequence"/>
</dbReference>
<proteinExistence type="predicted"/>
<dbReference type="EMBL" id="JNUP01000023">
    <property type="protein sequence ID" value="KGE73581.1"/>
    <property type="molecule type" value="Genomic_DNA"/>
</dbReference>
<dbReference type="RefSeq" id="WP_037545470.1">
    <property type="nucleotide sequence ID" value="NZ_JNUP01000023.1"/>
</dbReference>
<reference evidence="4 5" key="1">
    <citation type="submission" date="2014-05" db="EMBL/GenBank/DDBJ databases">
        <title>De novo Genome Sequence of Spirocheata sp.</title>
        <authorList>
            <person name="Shivani Y."/>
            <person name="Subhash Y."/>
            <person name="Tushar L."/>
            <person name="Sasikala C."/>
            <person name="Ramana C.V."/>
        </authorList>
    </citation>
    <scope>NUCLEOTIDE SEQUENCE [LARGE SCALE GENOMIC DNA]</scope>
    <source>
        <strain evidence="4 5">JC230</strain>
    </source>
</reference>
<dbReference type="GO" id="GO:0055040">
    <property type="term" value="C:periplasmic flagellum"/>
    <property type="evidence" value="ECO:0007669"/>
    <property type="project" value="UniProtKB-SubCell"/>
</dbReference>
<evidence type="ECO:0000256" key="3">
    <source>
        <dbReference type="ARBA" id="ARBA00023143"/>
    </source>
</evidence>
<protein>
    <recommendedName>
        <fullName evidence="6">Flagellar filament outer layer protein FlaA</fullName>
    </recommendedName>
</protein>